<dbReference type="PANTHER" id="PTHR30543">
    <property type="entry name" value="CHROMATE REDUCTASE"/>
    <property type="match status" value="1"/>
</dbReference>
<keyword evidence="3" id="KW-1185">Reference proteome</keyword>
<reference evidence="2 3" key="1">
    <citation type="submission" date="2023-09" db="EMBL/GenBank/DDBJ databases">
        <title>Thioclava shenzhenensis sp. nov., a multidrug resistant bacteria-antagonizing species isolated from coastal seawater.</title>
        <authorList>
            <person name="Long M."/>
        </authorList>
    </citation>
    <scope>NUCLEOTIDE SEQUENCE [LARGE SCALE GENOMIC DNA]</scope>
    <source>
        <strain evidence="2 3">FTW29</strain>
    </source>
</reference>
<dbReference type="SUPFAM" id="SSF52218">
    <property type="entry name" value="Flavoproteins"/>
    <property type="match status" value="1"/>
</dbReference>
<evidence type="ECO:0000313" key="3">
    <source>
        <dbReference type="Proteomes" id="UP001623290"/>
    </source>
</evidence>
<dbReference type="Proteomes" id="UP001623290">
    <property type="component" value="Chromosome"/>
</dbReference>
<accession>A0ABZ1DYY1</accession>
<dbReference type="InterPro" id="IPR005025">
    <property type="entry name" value="FMN_Rdtase-like_dom"/>
</dbReference>
<dbReference type="InterPro" id="IPR029039">
    <property type="entry name" value="Flavoprotein-like_sf"/>
</dbReference>
<proteinExistence type="predicted"/>
<dbReference type="InterPro" id="IPR050712">
    <property type="entry name" value="NAD(P)H-dep_reductase"/>
</dbReference>
<gene>
    <name evidence="2" type="ORF">RPE78_01580</name>
</gene>
<name>A0ABZ1DYY1_9RHOB</name>
<sequence>MFSPDQESDPPEPIVTLAGMIRKSDGLIIASPEYVRSIPGGLNNAIDWLVSREELIHKHIALMHASHRGDDMLAQLRLVLATVSSGFLPEVFLKLELLHIPQPEIETRLSQDKQRHDMENDLNRFSAAIET</sequence>
<protein>
    <submittedName>
        <fullName evidence="2">NAD(P)H-dependent oxidoreductase</fullName>
    </submittedName>
</protein>
<feature type="domain" description="NADPH-dependent FMN reductase-like" evidence="1">
    <location>
        <begin position="6"/>
        <end position="90"/>
    </location>
</feature>
<organism evidence="2 3">
    <name type="scientific">Thioclava litoralis</name>
    <dbReference type="NCBI Taxonomy" id="3076557"/>
    <lineage>
        <taxon>Bacteria</taxon>
        <taxon>Pseudomonadati</taxon>
        <taxon>Pseudomonadota</taxon>
        <taxon>Alphaproteobacteria</taxon>
        <taxon>Rhodobacterales</taxon>
        <taxon>Paracoccaceae</taxon>
        <taxon>Thioclava</taxon>
    </lineage>
</organism>
<dbReference type="Gene3D" id="3.40.50.360">
    <property type="match status" value="1"/>
</dbReference>
<evidence type="ECO:0000313" key="2">
    <source>
        <dbReference type="EMBL" id="WRY34009.1"/>
    </source>
</evidence>
<dbReference type="PANTHER" id="PTHR30543:SF21">
    <property type="entry name" value="NAD(P)H-DEPENDENT FMN REDUCTASE LOT6"/>
    <property type="match status" value="1"/>
</dbReference>
<evidence type="ECO:0000259" key="1">
    <source>
        <dbReference type="Pfam" id="PF03358"/>
    </source>
</evidence>
<dbReference type="Pfam" id="PF03358">
    <property type="entry name" value="FMN_red"/>
    <property type="match status" value="1"/>
</dbReference>
<dbReference type="EMBL" id="CP135443">
    <property type="protein sequence ID" value="WRY34009.1"/>
    <property type="molecule type" value="Genomic_DNA"/>
</dbReference>